<proteinExistence type="evidence at transcript level"/>
<gene>
    <name evidence="1" type="primary">UQE</name>
</gene>
<accession>H2EII3</accession>
<sequence length="108" mass="13026">EFINRSYFVERIIQIIHQLLDSKVGQTRPVSILKLEWLKRTFFPCLPNGKGNIRWKTYRHNRRKKRCHHIIGSWLSLLKEMRREGRNKRGESRNVVFFDSDFGNDRGV</sequence>
<organism evidence="1">
    <name type="scientific">Malus domestica</name>
    <name type="common">Apple</name>
    <name type="synonym">Pyrus malus</name>
    <dbReference type="NCBI Taxonomy" id="3750"/>
    <lineage>
        <taxon>Eukaryota</taxon>
        <taxon>Viridiplantae</taxon>
        <taxon>Streptophyta</taxon>
        <taxon>Embryophyta</taxon>
        <taxon>Tracheophyta</taxon>
        <taxon>Spermatophyta</taxon>
        <taxon>Magnoliopsida</taxon>
        <taxon>eudicotyledons</taxon>
        <taxon>Gunneridae</taxon>
        <taxon>Pentapetalae</taxon>
        <taxon>rosids</taxon>
        <taxon>fabids</taxon>
        <taxon>Rosales</taxon>
        <taxon>Rosaceae</taxon>
        <taxon>Amygdaloideae</taxon>
        <taxon>Maleae</taxon>
        <taxon>Malus</taxon>
    </lineage>
</organism>
<evidence type="ECO:0000313" key="1">
    <source>
        <dbReference type="EMBL" id="AEX97105.1"/>
    </source>
</evidence>
<feature type="non-terminal residue" evidence="1">
    <location>
        <position position="1"/>
    </location>
</feature>
<protein>
    <submittedName>
        <fullName evidence="1">Ubiquitin-conjugating enzyme 2</fullName>
    </submittedName>
</protein>
<name>H2EII3_MALDO</name>
<dbReference type="EMBL" id="JN941587">
    <property type="protein sequence ID" value="AEX97105.1"/>
    <property type="molecule type" value="mRNA"/>
</dbReference>
<reference evidence="1" key="1">
    <citation type="submission" date="2011-10" db="EMBL/GenBank/DDBJ databases">
        <title>Characterization and isolation of differentially expressed bud sport genes in apple by suppression subtractive hybridization.</title>
        <authorList>
            <person name="Song Y."/>
        </authorList>
    </citation>
    <scope>NUCLEOTIDE SEQUENCE</scope>
</reference>
<feature type="non-terminal residue" evidence="1">
    <location>
        <position position="108"/>
    </location>
</feature>
<dbReference type="AlphaFoldDB" id="H2EII3"/>